<comment type="similarity">
    <text evidence="2 9">Belongs to the cytochrome P450 family.</text>
</comment>
<keyword evidence="5 9" id="KW-0560">Oxidoreductase</keyword>
<dbReference type="GO" id="GO:0016705">
    <property type="term" value="F:oxidoreductase activity, acting on paired donors, with incorporation or reduction of molecular oxygen"/>
    <property type="evidence" value="ECO:0007669"/>
    <property type="project" value="InterPro"/>
</dbReference>
<keyword evidence="3 8" id="KW-0349">Heme</keyword>
<organism evidence="10 11">
    <name type="scientific">Chironomus riparius</name>
    <dbReference type="NCBI Taxonomy" id="315576"/>
    <lineage>
        <taxon>Eukaryota</taxon>
        <taxon>Metazoa</taxon>
        <taxon>Ecdysozoa</taxon>
        <taxon>Arthropoda</taxon>
        <taxon>Hexapoda</taxon>
        <taxon>Insecta</taxon>
        <taxon>Pterygota</taxon>
        <taxon>Neoptera</taxon>
        <taxon>Endopterygota</taxon>
        <taxon>Diptera</taxon>
        <taxon>Nematocera</taxon>
        <taxon>Chironomoidea</taxon>
        <taxon>Chironomidae</taxon>
        <taxon>Chironominae</taxon>
        <taxon>Chironomus</taxon>
    </lineage>
</organism>
<evidence type="ECO:0000313" key="11">
    <source>
        <dbReference type="Proteomes" id="UP001153620"/>
    </source>
</evidence>
<dbReference type="PANTHER" id="PTHR24291">
    <property type="entry name" value="CYTOCHROME P450 FAMILY 4"/>
    <property type="match status" value="1"/>
</dbReference>
<keyword evidence="4 8" id="KW-0479">Metal-binding</keyword>
<evidence type="ECO:0000256" key="9">
    <source>
        <dbReference type="RuleBase" id="RU000461"/>
    </source>
</evidence>
<evidence type="ECO:0000256" key="6">
    <source>
        <dbReference type="ARBA" id="ARBA00023004"/>
    </source>
</evidence>
<name>A0A9N9S0U8_9DIPT</name>
<reference evidence="10" key="2">
    <citation type="submission" date="2022-10" db="EMBL/GenBank/DDBJ databases">
        <authorList>
            <consortium name="ENA_rothamsted_submissions"/>
            <consortium name="culmorum"/>
            <person name="King R."/>
        </authorList>
    </citation>
    <scope>NUCLEOTIDE SEQUENCE</scope>
</reference>
<keyword evidence="6 8" id="KW-0408">Iron</keyword>
<keyword evidence="7 9" id="KW-0503">Monooxygenase</keyword>
<reference evidence="10" key="1">
    <citation type="submission" date="2022-01" db="EMBL/GenBank/DDBJ databases">
        <authorList>
            <person name="King R."/>
        </authorList>
    </citation>
    <scope>NUCLEOTIDE SEQUENCE</scope>
</reference>
<dbReference type="Proteomes" id="UP001153620">
    <property type="component" value="Chromosome 3"/>
</dbReference>
<dbReference type="GO" id="GO:0004497">
    <property type="term" value="F:monooxygenase activity"/>
    <property type="evidence" value="ECO:0007669"/>
    <property type="project" value="UniProtKB-KW"/>
</dbReference>
<dbReference type="PRINTS" id="PR00463">
    <property type="entry name" value="EP450I"/>
</dbReference>
<dbReference type="PANTHER" id="PTHR24291:SF203">
    <property type="entry name" value="CYTOCHROME P450 4D1-RELATED"/>
    <property type="match status" value="1"/>
</dbReference>
<feature type="binding site" description="axial binding residue" evidence="8">
    <location>
        <position position="446"/>
    </location>
    <ligand>
        <name>heme</name>
        <dbReference type="ChEBI" id="CHEBI:30413"/>
    </ligand>
    <ligandPart>
        <name>Fe</name>
        <dbReference type="ChEBI" id="CHEBI:18248"/>
    </ligandPart>
</feature>
<dbReference type="InterPro" id="IPR002401">
    <property type="entry name" value="Cyt_P450_E_grp-I"/>
</dbReference>
<sequence length="502" mass="58421">MKILIYFSIFVLSLYFWYRKTFGHRNKLLSKFPAPKSYPILNHSVHIFGKTPGDIFQIFHEFSMKYGPIWRFEMNPFVSFIYVRDPKIVEEILSSQKLIDKANEYDMLNGWLGTGLIVSSGKKWHQRRKVITPAFHFRILEQFVDVMEKHGKTFVGKLKDFDGRRIDIFSIISLYTLDVICESAMGYELNAQLDDSSEYVKAVKEITALYFKRIYDIKNRIEFIYKLTSLYQREKIVTKKLHDFTMDVINARRHYWNNLGIDKKSSGSIDDFGVKKKTAFLDLLLQSKIDGVPLDDISIREEVDTFMFAGHDTTSTAVAFALLNLAKNPDIQQLVFEECKEIFGNDFKRAASMQDLNNMSYLEKVIKESLRLYPPVPAYSRNFREDVVLGGYTFPANVSTKIQIYVMGRDPSLFPNPLKFDPSRFEDERNIKLFSYVPFSAGPRNCIGQKFGMLEIKSIISKIIKDFQILVDKEDENPSYAQEIVLRPDNGINLRFKLRSDD</sequence>
<gene>
    <name evidence="10" type="ORF">CHIRRI_LOCUS9357</name>
</gene>
<evidence type="ECO:0000256" key="8">
    <source>
        <dbReference type="PIRSR" id="PIRSR602401-1"/>
    </source>
</evidence>
<dbReference type="GO" id="GO:0020037">
    <property type="term" value="F:heme binding"/>
    <property type="evidence" value="ECO:0007669"/>
    <property type="project" value="InterPro"/>
</dbReference>
<dbReference type="EMBL" id="OU895879">
    <property type="protein sequence ID" value="CAG9806501.1"/>
    <property type="molecule type" value="Genomic_DNA"/>
</dbReference>
<dbReference type="CDD" id="cd20628">
    <property type="entry name" value="CYP4"/>
    <property type="match status" value="1"/>
</dbReference>
<dbReference type="GO" id="GO:0005506">
    <property type="term" value="F:iron ion binding"/>
    <property type="evidence" value="ECO:0007669"/>
    <property type="project" value="InterPro"/>
</dbReference>
<evidence type="ECO:0000256" key="4">
    <source>
        <dbReference type="ARBA" id="ARBA00022723"/>
    </source>
</evidence>
<dbReference type="InterPro" id="IPR001128">
    <property type="entry name" value="Cyt_P450"/>
</dbReference>
<evidence type="ECO:0000256" key="3">
    <source>
        <dbReference type="ARBA" id="ARBA00022617"/>
    </source>
</evidence>
<evidence type="ECO:0000256" key="5">
    <source>
        <dbReference type="ARBA" id="ARBA00023002"/>
    </source>
</evidence>
<evidence type="ECO:0000256" key="1">
    <source>
        <dbReference type="ARBA" id="ARBA00001971"/>
    </source>
</evidence>
<dbReference type="InterPro" id="IPR050196">
    <property type="entry name" value="Cytochrome_P450_Monoox"/>
</dbReference>
<comment type="cofactor">
    <cofactor evidence="1 8">
        <name>heme</name>
        <dbReference type="ChEBI" id="CHEBI:30413"/>
    </cofactor>
</comment>
<dbReference type="PRINTS" id="PR00385">
    <property type="entry name" value="P450"/>
</dbReference>
<dbReference type="SUPFAM" id="SSF48264">
    <property type="entry name" value="Cytochrome P450"/>
    <property type="match status" value="1"/>
</dbReference>
<dbReference type="Gene3D" id="1.10.630.10">
    <property type="entry name" value="Cytochrome P450"/>
    <property type="match status" value="1"/>
</dbReference>
<dbReference type="InterPro" id="IPR017972">
    <property type="entry name" value="Cyt_P450_CS"/>
</dbReference>
<dbReference type="InterPro" id="IPR036396">
    <property type="entry name" value="Cyt_P450_sf"/>
</dbReference>
<protein>
    <recommendedName>
        <fullName evidence="12">Cytochrome P450</fullName>
    </recommendedName>
</protein>
<keyword evidence="11" id="KW-1185">Reference proteome</keyword>
<dbReference type="PROSITE" id="PS00086">
    <property type="entry name" value="CYTOCHROME_P450"/>
    <property type="match status" value="1"/>
</dbReference>
<evidence type="ECO:0000256" key="2">
    <source>
        <dbReference type="ARBA" id="ARBA00010617"/>
    </source>
</evidence>
<dbReference type="AlphaFoldDB" id="A0A9N9S0U8"/>
<evidence type="ECO:0000256" key="7">
    <source>
        <dbReference type="ARBA" id="ARBA00023033"/>
    </source>
</evidence>
<proteinExistence type="inferred from homology"/>
<evidence type="ECO:0000313" key="10">
    <source>
        <dbReference type="EMBL" id="CAG9806501.1"/>
    </source>
</evidence>
<evidence type="ECO:0008006" key="12">
    <source>
        <dbReference type="Google" id="ProtNLM"/>
    </source>
</evidence>
<accession>A0A9N9S0U8</accession>
<dbReference type="OrthoDB" id="1470350at2759"/>
<dbReference type="Pfam" id="PF00067">
    <property type="entry name" value="p450"/>
    <property type="match status" value="1"/>
</dbReference>